<dbReference type="AlphaFoldDB" id="A0A845BDQ5"/>
<feature type="signal peptide" evidence="1">
    <location>
        <begin position="1"/>
        <end position="18"/>
    </location>
</feature>
<keyword evidence="1" id="KW-0732">Signal</keyword>
<accession>A0A845BDQ5</accession>
<reference evidence="2 3" key="1">
    <citation type="submission" date="2019-12" db="EMBL/GenBank/DDBJ databases">
        <title>Genomic-based taxomic classification of the family Erythrobacteraceae.</title>
        <authorList>
            <person name="Xu L."/>
        </authorList>
    </citation>
    <scope>NUCLEOTIDE SEQUENCE [LARGE SCALE GENOMIC DNA]</scope>
    <source>
        <strain evidence="2 3">KCTC 42453</strain>
    </source>
</reference>
<evidence type="ECO:0008006" key="4">
    <source>
        <dbReference type="Google" id="ProtNLM"/>
    </source>
</evidence>
<evidence type="ECO:0000313" key="2">
    <source>
        <dbReference type="EMBL" id="MXP45699.1"/>
    </source>
</evidence>
<dbReference type="RefSeq" id="WP_160757340.1">
    <property type="nucleotide sequence ID" value="NZ_WTYL01000005.1"/>
</dbReference>
<dbReference type="Proteomes" id="UP000431922">
    <property type="component" value="Unassembled WGS sequence"/>
</dbReference>
<evidence type="ECO:0000256" key="1">
    <source>
        <dbReference type="SAM" id="SignalP"/>
    </source>
</evidence>
<dbReference type="PROSITE" id="PS51257">
    <property type="entry name" value="PROKAR_LIPOPROTEIN"/>
    <property type="match status" value="1"/>
</dbReference>
<gene>
    <name evidence="2" type="ORF">GRI65_14695</name>
</gene>
<proteinExistence type="predicted"/>
<dbReference type="EMBL" id="WTYL01000005">
    <property type="protein sequence ID" value="MXP45699.1"/>
    <property type="molecule type" value="Genomic_DNA"/>
</dbReference>
<name>A0A845BDQ5_9SPHN</name>
<keyword evidence="3" id="KW-1185">Reference proteome</keyword>
<evidence type="ECO:0000313" key="3">
    <source>
        <dbReference type="Proteomes" id="UP000431922"/>
    </source>
</evidence>
<protein>
    <recommendedName>
        <fullName evidence="4">Lipoprotein</fullName>
    </recommendedName>
</protein>
<organism evidence="2 3">
    <name type="scientific">Allopontixanthobacter sediminis</name>
    <dbReference type="NCBI Taxonomy" id="1689985"/>
    <lineage>
        <taxon>Bacteria</taxon>
        <taxon>Pseudomonadati</taxon>
        <taxon>Pseudomonadota</taxon>
        <taxon>Alphaproteobacteria</taxon>
        <taxon>Sphingomonadales</taxon>
        <taxon>Erythrobacteraceae</taxon>
        <taxon>Allopontixanthobacter</taxon>
    </lineage>
</organism>
<feature type="chain" id="PRO_5032522041" description="Lipoprotein" evidence="1">
    <location>
        <begin position="19"/>
        <end position="149"/>
    </location>
</feature>
<sequence>MKTLLYGFAGLPALTLIAGGCAVPDKIVANETAAVICAGGPAAEIAGFPNSIMLPAGAVLDDKSSGSPPEFASRNYQIVAHSMSDIEEIKSFYRCILPQQGFSIIDEEQGNYWLLRFSGPEVDDGSVLIGAGAAEGETSIQMFLIEQEK</sequence>
<comment type="caution">
    <text evidence="2">The sequence shown here is derived from an EMBL/GenBank/DDBJ whole genome shotgun (WGS) entry which is preliminary data.</text>
</comment>